<name>T0ZV39_9ZZZZ</name>
<reference evidence="1" key="1">
    <citation type="submission" date="2013-08" db="EMBL/GenBank/DDBJ databases">
        <authorList>
            <person name="Mendez C."/>
            <person name="Richter M."/>
            <person name="Ferrer M."/>
            <person name="Sanchez J."/>
        </authorList>
    </citation>
    <scope>NUCLEOTIDE SEQUENCE</scope>
</reference>
<dbReference type="SUPFAM" id="SSF117396">
    <property type="entry name" value="TM1631-like"/>
    <property type="match status" value="1"/>
</dbReference>
<dbReference type="Gene3D" id="3.20.20.410">
    <property type="entry name" value="Protein of unknown function UPF0759"/>
    <property type="match status" value="1"/>
</dbReference>
<reference evidence="1" key="2">
    <citation type="journal article" date="2014" name="ISME J.">
        <title>Microbial stratification in low pH oxic and suboxic macroscopic growths along an acid mine drainage.</title>
        <authorList>
            <person name="Mendez-Garcia C."/>
            <person name="Mesa V."/>
            <person name="Sprenger R.R."/>
            <person name="Richter M."/>
            <person name="Diez M.S."/>
            <person name="Solano J."/>
            <person name="Bargiela R."/>
            <person name="Golyshina O.V."/>
            <person name="Manteca A."/>
            <person name="Ramos J.L."/>
            <person name="Gallego J.R."/>
            <person name="Llorente I."/>
            <person name="Martins Dos Santos V.A."/>
            <person name="Jensen O.N."/>
            <person name="Pelaez A.I."/>
            <person name="Sanchez J."/>
            <person name="Ferrer M."/>
        </authorList>
    </citation>
    <scope>NUCLEOTIDE SEQUENCE</scope>
</reference>
<dbReference type="AlphaFoldDB" id="T0ZV39"/>
<dbReference type="EMBL" id="AUZZ01009369">
    <property type="protein sequence ID" value="EQD33790.1"/>
    <property type="molecule type" value="Genomic_DNA"/>
</dbReference>
<dbReference type="InterPro" id="IPR002763">
    <property type="entry name" value="DUF72"/>
</dbReference>
<accession>T0ZV39</accession>
<gene>
    <name evidence="1" type="ORF">B2A_12973</name>
</gene>
<protein>
    <submittedName>
        <fullName evidence="1">Protein containing DUF72</fullName>
    </submittedName>
</protein>
<dbReference type="Pfam" id="PF01904">
    <property type="entry name" value="DUF72"/>
    <property type="match status" value="1"/>
</dbReference>
<evidence type="ECO:0000313" key="1">
    <source>
        <dbReference type="EMBL" id="EQD33790.1"/>
    </source>
</evidence>
<comment type="caution">
    <text evidence="1">The sequence shown here is derived from an EMBL/GenBank/DDBJ whole genome shotgun (WGS) entry which is preliminary data.</text>
</comment>
<sequence>MALTWAYLTYLDIPPWRTADFVYLRFIGDHEAIPADRHGEVRVDRHAETERWAARLRAEDALTRPSFVFFNNHYAGFAPESVNDFRVALGLVPVDYGRFARAARRLDEPFPAGP</sequence>
<organism evidence="1">
    <name type="scientific">mine drainage metagenome</name>
    <dbReference type="NCBI Taxonomy" id="410659"/>
    <lineage>
        <taxon>unclassified sequences</taxon>
        <taxon>metagenomes</taxon>
        <taxon>ecological metagenomes</taxon>
    </lineage>
</organism>
<dbReference type="InterPro" id="IPR036520">
    <property type="entry name" value="UPF0759_sf"/>
</dbReference>
<proteinExistence type="predicted"/>